<dbReference type="OrthoDB" id="9796530at2"/>
<dbReference type="Pfam" id="PF14240">
    <property type="entry name" value="YHYH"/>
    <property type="match status" value="1"/>
</dbReference>
<name>A0A1N7NLL7_9GAMM</name>
<dbReference type="EMBL" id="FTOE01000010">
    <property type="protein sequence ID" value="SIS99187.1"/>
    <property type="molecule type" value="Genomic_DNA"/>
</dbReference>
<keyword evidence="4" id="KW-1185">Reference proteome</keyword>
<feature type="domain" description="YHYH" evidence="2">
    <location>
        <begin position="177"/>
        <end position="272"/>
    </location>
</feature>
<dbReference type="InterPro" id="IPR025924">
    <property type="entry name" value="YHYH_dom"/>
</dbReference>
<dbReference type="STRING" id="619304.SAMN05421760_11031"/>
<evidence type="ECO:0000256" key="1">
    <source>
        <dbReference type="SAM" id="SignalP"/>
    </source>
</evidence>
<keyword evidence="1" id="KW-0732">Signal</keyword>
<dbReference type="AlphaFoldDB" id="A0A1N7NLL7"/>
<proteinExistence type="predicted"/>
<protein>
    <submittedName>
        <fullName evidence="3">YHYH protein</fullName>
    </submittedName>
</protein>
<feature type="chain" id="PRO_5009943659" evidence="1">
    <location>
        <begin position="20"/>
        <end position="325"/>
    </location>
</feature>
<organism evidence="3 4">
    <name type="scientific">Neptunomonas antarctica</name>
    <dbReference type="NCBI Taxonomy" id="619304"/>
    <lineage>
        <taxon>Bacteria</taxon>
        <taxon>Pseudomonadati</taxon>
        <taxon>Pseudomonadota</taxon>
        <taxon>Gammaproteobacteria</taxon>
        <taxon>Oceanospirillales</taxon>
        <taxon>Oceanospirillaceae</taxon>
        <taxon>Neptunomonas</taxon>
    </lineage>
</organism>
<evidence type="ECO:0000259" key="2">
    <source>
        <dbReference type="Pfam" id="PF14240"/>
    </source>
</evidence>
<evidence type="ECO:0000313" key="4">
    <source>
        <dbReference type="Proteomes" id="UP000185999"/>
    </source>
</evidence>
<dbReference type="Proteomes" id="UP000185999">
    <property type="component" value="Unassembled WGS sequence"/>
</dbReference>
<accession>A0A1N7NLL7</accession>
<dbReference type="RefSeq" id="WP_054339868.1">
    <property type="nucleotide sequence ID" value="NZ_FTOE01000010.1"/>
</dbReference>
<sequence length="325" mass="34298">MKTHLRLLSILGLSLLAYACSNTPATTAAAVGMLDPSLFAEGAIVGDVEIVDCTLSGGTKTTCYRITIAGAPADPDTSPEGPYCPPSIESGVAEGGTWIDGKGTVYEVDGKFIKNLATLYKDKEWQMYDIKTGKVTIITGARGCEVAGDPRPIPGFKNFCLECPLENIGGGIKKTVLIPTTPVPAATPTEIRGRDNTGVALNGVLLGPPAPLEMILSSHSLGVFDDCGAHANPHEGYHYHAATGCSEIGIQKDGHSAMIGYALDGYALYAKTDKSTIEAIGLDECGGETDEVRGYHYHPSAPGKNQIFGCYRGERGYFEGENKPH</sequence>
<gene>
    <name evidence="3" type="ORF">SAMN05421760_11031</name>
</gene>
<reference evidence="4" key="1">
    <citation type="submission" date="2017-01" db="EMBL/GenBank/DDBJ databases">
        <authorList>
            <person name="Varghese N."/>
            <person name="Submissions S."/>
        </authorList>
    </citation>
    <scope>NUCLEOTIDE SEQUENCE [LARGE SCALE GENOMIC DNA]</scope>
    <source>
        <strain evidence="4">DSM 22306</strain>
    </source>
</reference>
<feature type="signal peptide" evidence="1">
    <location>
        <begin position="1"/>
        <end position="19"/>
    </location>
</feature>
<evidence type="ECO:0000313" key="3">
    <source>
        <dbReference type="EMBL" id="SIS99187.1"/>
    </source>
</evidence>
<dbReference type="PROSITE" id="PS51257">
    <property type="entry name" value="PROKAR_LIPOPROTEIN"/>
    <property type="match status" value="1"/>
</dbReference>